<proteinExistence type="inferred from homology"/>
<keyword evidence="5" id="KW-0130">Cell adhesion</keyword>
<feature type="region of interest" description="Disordered" evidence="10">
    <location>
        <begin position="308"/>
        <end position="335"/>
    </location>
</feature>
<dbReference type="GO" id="GO:0036064">
    <property type="term" value="C:ciliary basal body"/>
    <property type="evidence" value="ECO:0007669"/>
    <property type="project" value="TreeGrafter"/>
</dbReference>
<name>S8FNW9_FOMSC</name>
<organism evidence="11 12">
    <name type="scientific">Fomitopsis schrenkii</name>
    <name type="common">Brown rot fungus</name>
    <dbReference type="NCBI Taxonomy" id="2126942"/>
    <lineage>
        <taxon>Eukaryota</taxon>
        <taxon>Fungi</taxon>
        <taxon>Dikarya</taxon>
        <taxon>Basidiomycota</taxon>
        <taxon>Agaricomycotina</taxon>
        <taxon>Agaricomycetes</taxon>
        <taxon>Polyporales</taxon>
        <taxon>Fomitopsis</taxon>
    </lineage>
</organism>
<comment type="subcellular location">
    <subcellularLocation>
        <location evidence="1">Cell junction</location>
    </subcellularLocation>
    <subcellularLocation>
        <location evidence="2">Cytoplasm</location>
        <location evidence="2">Cytoskeleton</location>
        <location evidence="2">Microtubule organizing center</location>
        <location evidence="2">Centrosome</location>
    </subcellularLocation>
</comment>
<feature type="compositionally biased region" description="Polar residues" evidence="10">
    <location>
        <begin position="308"/>
        <end position="325"/>
    </location>
</feature>
<protein>
    <recommendedName>
        <fullName evidence="13">Afadin and alpha-actinin-binding-domain-containing protein</fullName>
    </recommendedName>
</protein>
<feature type="compositionally biased region" description="Low complexity" evidence="10">
    <location>
        <begin position="696"/>
        <end position="705"/>
    </location>
</feature>
<evidence type="ECO:0000256" key="4">
    <source>
        <dbReference type="ARBA" id="ARBA00022490"/>
    </source>
</evidence>
<feature type="compositionally biased region" description="Low complexity" evidence="10">
    <location>
        <begin position="735"/>
        <end position="751"/>
    </location>
</feature>
<dbReference type="InterPro" id="IPR021622">
    <property type="entry name" value="Afadin/alpha-actinin-bd"/>
</dbReference>
<feature type="coiled-coil region" evidence="9">
    <location>
        <begin position="100"/>
        <end position="134"/>
    </location>
</feature>
<keyword evidence="7 9" id="KW-0175">Coiled coil</keyword>
<evidence type="ECO:0000256" key="8">
    <source>
        <dbReference type="ARBA" id="ARBA00023212"/>
    </source>
</evidence>
<evidence type="ECO:0000313" key="12">
    <source>
        <dbReference type="Proteomes" id="UP000015241"/>
    </source>
</evidence>
<dbReference type="HOGENOM" id="CLU_016779_0_0_1"/>
<feature type="coiled-coil region" evidence="9">
    <location>
        <begin position="342"/>
        <end position="376"/>
    </location>
</feature>
<keyword evidence="6" id="KW-0965">Cell junction</keyword>
<dbReference type="Proteomes" id="UP000015241">
    <property type="component" value="Unassembled WGS sequence"/>
</dbReference>
<dbReference type="AlphaFoldDB" id="S8FNW9"/>
<feature type="region of interest" description="Disordered" evidence="10">
    <location>
        <begin position="477"/>
        <end position="519"/>
    </location>
</feature>
<dbReference type="InterPro" id="IPR052300">
    <property type="entry name" value="Adhesion_Centrosome_assoc"/>
</dbReference>
<keyword evidence="12" id="KW-1185">Reference proteome</keyword>
<dbReference type="EMBL" id="KE504132">
    <property type="protein sequence ID" value="EPT02966.1"/>
    <property type="molecule type" value="Genomic_DNA"/>
</dbReference>
<evidence type="ECO:0000256" key="6">
    <source>
        <dbReference type="ARBA" id="ARBA00022949"/>
    </source>
</evidence>
<dbReference type="Pfam" id="PF11559">
    <property type="entry name" value="ADIP"/>
    <property type="match status" value="1"/>
</dbReference>
<dbReference type="PANTHER" id="PTHR46507:SF4">
    <property type="entry name" value="SSX FAMILY MEMBER 2 INTERACTING PROTEIN"/>
    <property type="match status" value="1"/>
</dbReference>
<feature type="region of interest" description="Disordered" evidence="10">
    <location>
        <begin position="669"/>
        <end position="833"/>
    </location>
</feature>
<feature type="region of interest" description="Disordered" evidence="10">
    <location>
        <begin position="601"/>
        <end position="639"/>
    </location>
</feature>
<dbReference type="STRING" id="743788.S8FNW9"/>
<evidence type="ECO:0000313" key="11">
    <source>
        <dbReference type="EMBL" id="EPT02966.1"/>
    </source>
</evidence>
<accession>S8FNW9</accession>
<evidence type="ECO:0000256" key="10">
    <source>
        <dbReference type="SAM" id="MobiDB-lite"/>
    </source>
</evidence>
<feature type="compositionally biased region" description="Acidic residues" evidence="10">
    <location>
        <begin position="684"/>
        <end position="695"/>
    </location>
</feature>
<feature type="compositionally biased region" description="Basic and acidic residues" evidence="10">
    <location>
        <begin position="753"/>
        <end position="764"/>
    </location>
</feature>
<dbReference type="eggNOG" id="ENOG502QQJF">
    <property type="taxonomic scope" value="Eukaryota"/>
</dbReference>
<evidence type="ECO:0000256" key="1">
    <source>
        <dbReference type="ARBA" id="ARBA00004282"/>
    </source>
</evidence>
<gene>
    <name evidence="11" type="ORF">FOMPIDRAFT_1142925</name>
</gene>
<evidence type="ECO:0000256" key="9">
    <source>
        <dbReference type="SAM" id="Coils"/>
    </source>
</evidence>
<reference evidence="11 12" key="1">
    <citation type="journal article" date="2012" name="Science">
        <title>The Paleozoic origin of enzymatic lignin decomposition reconstructed from 31 fungal genomes.</title>
        <authorList>
            <person name="Floudas D."/>
            <person name="Binder M."/>
            <person name="Riley R."/>
            <person name="Barry K."/>
            <person name="Blanchette R.A."/>
            <person name="Henrissat B."/>
            <person name="Martinez A.T."/>
            <person name="Otillar R."/>
            <person name="Spatafora J.W."/>
            <person name="Yadav J.S."/>
            <person name="Aerts A."/>
            <person name="Benoit I."/>
            <person name="Boyd A."/>
            <person name="Carlson A."/>
            <person name="Copeland A."/>
            <person name="Coutinho P.M."/>
            <person name="de Vries R.P."/>
            <person name="Ferreira P."/>
            <person name="Findley K."/>
            <person name="Foster B."/>
            <person name="Gaskell J."/>
            <person name="Glotzer D."/>
            <person name="Gorecki P."/>
            <person name="Heitman J."/>
            <person name="Hesse C."/>
            <person name="Hori C."/>
            <person name="Igarashi K."/>
            <person name="Jurgens J.A."/>
            <person name="Kallen N."/>
            <person name="Kersten P."/>
            <person name="Kohler A."/>
            <person name="Kuees U."/>
            <person name="Kumar T.K.A."/>
            <person name="Kuo A."/>
            <person name="LaButti K."/>
            <person name="Larrondo L.F."/>
            <person name="Lindquist E."/>
            <person name="Ling A."/>
            <person name="Lombard V."/>
            <person name="Lucas S."/>
            <person name="Lundell T."/>
            <person name="Martin R."/>
            <person name="McLaughlin D.J."/>
            <person name="Morgenstern I."/>
            <person name="Morin E."/>
            <person name="Murat C."/>
            <person name="Nagy L.G."/>
            <person name="Nolan M."/>
            <person name="Ohm R.A."/>
            <person name="Patyshakuliyeva A."/>
            <person name="Rokas A."/>
            <person name="Ruiz-Duenas F.J."/>
            <person name="Sabat G."/>
            <person name="Salamov A."/>
            <person name="Samejima M."/>
            <person name="Schmutz J."/>
            <person name="Slot J.C."/>
            <person name="St John F."/>
            <person name="Stenlid J."/>
            <person name="Sun H."/>
            <person name="Sun S."/>
            <person name="Syed K."/>
            <person name="Tsang A."/>
            <person name="Wiebenga A."/>
            <person name="Young D."/>
            <person name="Pisabarro A."/>
            <person name="Eastwood D.C."/>
            <person name="Martin F."/>
            <person name="Cullen D."/>
            <person name="Grigoriev I.V."/>
            <person name="Hibbett D.S."/>
        </authorList>
    </citation>
    <scope>NUCLEOTIDE SEQUENCE</scope>
    <source>
        <strain evidence="12">FP-58527</strain>
    </source>
</reference>
<evidence type="ECO:0000256" key="3">
    <source>
        <dbReference type="ARBA" id="ARBA00009291"/>
    </source>
</evidence>
<dbReference type="InParanoid" id="S8FNW9"/>
<evidence type="ECO:0000256" key="7">
    <source>
        <dbReference type="ARBA" id="ARBA00023054"/>
    </source>
</evidence>
<feature type="compositionally biased region" description="Basic residues" evidence="10">
    <location>
        <begin position="490"/>
        <end position="514"/>
    </location>
</feature>
<dbReference type="GO" id="GO:0035735">
    <property type="term" value="P:intraciliary transport involved in cilium assembly"/>
    <property type="evidence" value="ECO:0007669"/>
    <property type="project" value="TreeGrafter"/>
</dbReference>
<comment type="similarity">
    <text evidence="3">Belongs to the ADIP family.</text>
</comment>
<dbReference type="OrthoDB" id="312015at2759"/>
<keyword evidence="8" id="KW-0206">Cytoskeleton</keyword>
<sequence>MATPKKFVNWALDVSFSGLASPFSEATSSDSIATSSLDYINAQLLAHGFTRDKGLSLDGLAKEDTDRVIKCLLGMLSQRVDDMTRTEQLTTKIRTLSYDHERLMSMYRDATERAANAEREMNLHKSRLAAATRTLQSTEAAHKHTTSELQRTRTSMQALRTAHQAEVKRIEKEKERMADRWNKLADAQVKLSATPAGVRCANAVVVDAADVQLRGKGQGFLEVALEQAEAARKDLSDQNRRLRGLILSTANEMQRVVHGARVAESAEDIPEPAPLTLSTLFPLAPTEAAGEKLSVLMGSIRESLAHLSKSTNGHGPEPLTSSRNAGSIPGGQKAAAADSAAVDRLQAVIDKLRAELDEAQKQAASYAAQTQELFDRYAEDERLRQGTVGEMSVDLMTAPARDEERQRLDERFRELDDERKKFTKAAVRLGREKAAMEAERLKFIEEKRSWQVEMMLAELPPTPAPAASTSTVPALTITTSARPQSPPPRSPRKSPGKRKPTGRVASGKKTRVSRRSSGLGLSPVKKVIPPFETEVIPSSVQIPAFTASISLPPSQLPIAAPVFVLPPPSPAASLRKHVPPEVDHPSQPPMLQPPVFLPNSVSDSALPARAEPSAPIATSKSAPVLAEAGPSTPPPHRPFPMAKPLAARMVHAYSPAKPSPLSRILMLANSPESPDIERPRLGALDEEMEGDEEESPTPAATVAPPVLAPPKSLAEALGVSESDDGPTALREKTQANVAKRNPPAARPVAPRLTAKEKGKGKAEQPKPAAASRTRPAGTLEKENVKRAKLSGGPGAVSTNGTTNSAGGRSTAPAKAPPKPFSKPAGGKGGARRVPIGSAEAALVGRMWKG</sequence>
<feature type="compositionally biased region" description="Polar residues" evidence="10">
    <location>
        <begin position="796"/>
        <end position="807"/>
    </location>
</feature>
<evidence type="ECO:0008006" key="13">
    <source>
        <dbReference type="Google" id="ProtNLM"/>
    </source>
</evidence>
<evidence type="ECO:0000256" key="5">
    <source>
        <dbReference type="ARBA" id="ARBA00022889"/>
    </source>
</evidence>
<dbReference type="GO" id="GO:0007155">
    <property type="term" value="P:cell adhesion"/>
    <property type="evidence" value="ECO:0007669"/>
    <property type="project" value="UniProtKB-KW"/>
</dbReference>
<keyword evidence="4" id="KW-0963">Cytoplasm</keyword>
<evidence type="ECO:0000256" key="2">
    <source>
        <dbReference type="ARBA" id="ARBA00004300"/>
    </source>
</evidence>
<dbReference type="PANTHER" id="PTHR46507">
    <property type="entry name" value="AFADIN- AND ALPHA-ACTININ-BINDING PROTEIN"/>
    <property type="match status" value="1"/>
</dbReference>